<dbReference type="Pfam" id="PF13649">
    <property type="entry name" value="Methyltransf_25"/>
    <property type="match status" value="1"/>
</dbReference>
<proteinExistence type="predicted"/>
<accession>A0A2J6S6H6</accession>
<reference evidence="2 3" key="1">
    <citation type="submission" date="2016-04" db="EMBL/GenBank/DDBJ databases">
        <title>A degradative enzymes factory behind the ericoid mycorrhizal symbiosis.</title>
        <authorList>
            <consortium name="DOE Joint Genome Institute"/>
            <person name="Martino E."/>
            <person name="Morin E."/>
            <person name="Grelet G."/>
            <person name="Kuo A."/>
            <person name="Kohler A."/>
            <person name="Daghino S."/>
            <person name="Barry K."/>
            <person name="Choi C."/>
            <person name="Cichocki N."/>
            <person name="Clum A."/>
            <person name="Copeland A."/>
            <person name="Hainaut M."/>
            <person name="Haridas S."/>
            <person name="Labutti K."/>
            <person name="Lindquist E."/>
            <person name="Lipzen A."/>
            <person name="Khouja H.-R."/>
            <person name="Murat C."/>
            <person name="Ohm R."/>
            <person name="Olson A."/>
            <person name="Spatafora J."/>
            <person name="Veneault-Fourrey C."/>
            <person name="Henrissat B."/>
            <person name="Grigoriev I."/>
            <person name="Martin F."/>
            <person name="Perotto S."/>
        </authorList>
    </citation>
    <scope>NUCLEOTIDE SEQUENCE [LARGE SCALE GENOMIC DNA]</scope>
    <source>
        <strain evidence="2 3">F</strain>
    </source>
</reference>
<dbReference type="InterPro" id="IPR041698">
    <property type="entry name" value="Methyltransf_25"/>
</dbReference>
<dbReference type="InterPro" id="IPR029063">
    <property type="entry name" value="SAM-dependent_MTases_sf"/>
</dbReference>
<organism evidence="2 3">
    <name type="scientific">Hyaloscypha variabilis (strain UAMH 11265 / GT02V1 / F)</name>
    <name type="common">Meliniomyces variabilis</name>
    <dbReference type="NCBI Taxonomy" id="1149755"/>
    <lineage>
        <taxon>Eukaryota</taxon>
        <taxon>Fungi</taxon>
        <taxon>Dikarya</taxon>
        <taxon>Ascomycota</taxon>
        <taxon>Pezizomycotina</taxon>
        <taxon>Leotiomycetes</taxon>
        <taxon>Helotiales</taxon>
        <taxon>Hyaloscyphaceae</taxon>
        <taxon>Hyaloscypha</taxon>
        <taxon>Hyaloscypha variabilis</taxon>
    </lineage>
</organism>
<dbReference type="OrthoDB" id="2013972at2759"/>
<dbReference type="SUPFAM" id="SSF53335">
    <property type="entry name" value="S-adenosyl-L-methionine-dependent methyltransferases"/>
    <property type="match status" value="1"/>
</dbReference>
<evidence type="ECO:0000259" key="1">
    <source>
        <dbReference type="Pfam" id="PF13649"/>
    </source>
</evidence>
<keyword evidence="2" id="KW-0808">Transferase</keyword>
<evidence type="ECO:0000313" key="3">
    <source>
        <dbReference type="Proteomes" id="UP000235786"/>
    </source>
</evidence>
<protein>
    <submittedName>
        <fullName evidence="2">S-adenosyl-L-methionine-dependent methyltransferase</fullName>
    </submittedName>
</protein>
<dbReference type="CDD" id="cd02440">
    <property type="entry name" value="AdoMet_MTases"/>
    <property type="match status" value="1"/>
</dbReference>
<evidence type="ECO:0000313" key="2">
    <source>
        <dbReference type="EMBL" id="PMD46346.1"/>
    </source>
</evidence>
<dbReference type="EMBL" id="KZ613939">
    <property type="protein sequence ID" value="PMD46346.1"/>
    <property type="molecule type" value="Genomic_DNA"/>
</dbReference>
<name>A0A2J6S6H6_HYAVF</name>
<dbReference type="AlphaFoldDB" id="A0A2J6S6H6"/>
<keyword evidence="2" id="KW-0489">Methyltransferase</keyword>
<dbReference type="STRING" id="1149755.A0A2J6S6H6"/>
<dbReference type="GO" id="GO:0032259">
    <property type="term" value="P:methylation"/>
    <property type="evidence" value="ECO:0007669"/>
    <property type="project" value="UniProtKB-KW"/>
</dbReference>
<dbReference type="Gene3D" id="3.40.50.150">
    <property type="entry name" value="Vaccinia Virus protein VP39"/>
    <property type="match status" value="1"/>
</dbReference>
<dbReference type="GO" id="GO:0008168">
    <property type="term" value="F:methyltransferase activity"/>
    <property type="evidence" value="ECO:0007669"/>
    <property type="project" value="UniProtKB-KW"/>
</dbReference>
<keyword evidence="3" id="KW-1185">Reference proteome</keyword>
<feature type="domain" description="Methyltransferase" evidence="1">
    <location>
        <begin position="53"/>
        <end position="150"/>
    </location>
</feature>
<gene>
    <name evidence="2" type="ORF">L207DRAFT_417590</name>
</gene>
<dbReference type="Proteomes" id="UP000235786">
    <property type="component" value="Unassembled WGS sequence"/>
</dbReference>
<sequence length="284" mass="31620">MASATTSLGSSSFHSTHSNNYDKMASNSTFSIAKLALSDPIFASFPITSSSYVLDNACGTGIVTSLIKIEHPNVRVLGADLAPGMIDTFKAKAQKEEWKNVETKVIDSKKLEGVEDAVFSHVITNFGFTPGTEDKSGPYQVAKEIWRVTGERGVVVVTTWAERNFTDALEAAALRIRPRETPFSWDLPEEWGRGSWLMKQLEDAGFGNRVTVKRVEGRMEARSLDELVGNLMGAKDMFYKGYSDEEVERLPEVLKEEVKKLESYDEREDSVGIKMVAWVGFAWK</sequence>